<feature type="binding site" evidence="1">
    <location>
        <position position="64"/>
    </location>
    <ligand>
        <name>ATP</name>
        <dbReference type="ChEBI" id="CHEBI:30616"/>
    </ligand>
</feature>
<dbReference type="PANTHER" id="PTHR13504">
    <property type="entry name" value="FIDO DOMAIN-CONTAINING PROTEIN DDB_G0283145"/>
    <property type="match status" value="1"/>
</dbReference>
<dbReference type="AlphaFoldDB" id="A0A0J7J236"/>
<evidence type="ECO:0000256" key="2">
    <source>
        <dbReference type="PIRSR" id="PIRSR640198-1"/>
    </source>
</evidence>
<evidence type="ECO:0000259" key="4">
    <source>
        <dbReference type="PROSITE" id="PS51459"/>
    </source>
</evidence>
<dbReference type="Gene3D" id="1.10.10.10">
    <property type="entry name" value="Winged helix-like DNA-binding domain superfamily/Winged helix DNA-binding domain"/>
    <property type="match status" value="1"/>
</dbReference>
<feature type="domain" description="Fido" evidence="4">
    <location>
        <begin position="104"/>
        <end position="254"/>
    </location>
</feature>
<comment type="caution">
    <text evidence="5">The sequence shown here is derived from an EMBL/GenBank/DDBJ whole genome shotgun (WGS) entry which is preliminary data.</text>
</comment>
<dbReference type="Pfam" id="PF02661">
    <property type="entry name" value="Fic"/>
    <property type="match status" value="1"/>
</dbReference>
<organism evidence="5 6">
    <name type="scientific">Chryseobacterium koreense CCUG 49689</name>
    <dbReference type="NCBI Taxonomy" id="1304281"/>
    <lineage>
        <taxon>Bacteria</taxon>
        <taxon>Pseudomonadati</taxon>
        <taxon>Bacteroidota</taxon>
        <taxon>Flavobacteriia</taxon>
        <taxon>Flavobacteriales</taxon>
        <taxon>Weeksellaceae</taxon>
        <taxon>Chryseobacterium group</taxon>
        <taxon>Chryseobacterium</taxon>
    </lineage>
</organism>
<dbReference type="Pfam" id="PF13784">
    <property type="entry name" value="Fic_N"/>
    <property type="match status" value="1"/>
</dbReference>
<dbReference type="STRING" id="1304281.ACM44_03660"/>
<evidence type="ECO:0000256" key="1">
    <source>
        <dbReference type="PIRSR" id="PIRSR038925-1"/>
    </source>
</evidence>
<dbReference type="InterPro" id="IPR003812">
    <property type="entry name" value="Fido"/>
</dbReference>
<proteinExistence type="predicted"/>
<feature type="binding site" evidence="1">
    <location>
        <begin position="195"/>
        <end position="201"/>
    </location>
    <ligand>
        <name>ATP</name>
        <dbReference type="ChEBI" id="CHEBI:30616"/>
    </ligand>
</feature>
<dbReference type="OrthoDB" id="9814400at2"/>
<dbReference type="Pfam" id="PF21248">
    <property type="entry name" value="SoFic-like_C"/>
    <property type="match status" value="1"/>
</dbReference>
<feature type="binding site" evidence="1">
    <location>
        <position position="190"/>
    </location>
    <ligand>
        <name>ATP</name>
        <dbReference type="ChEBI" id="CHEBI:30616"/>
    </ligand>
</feature>
<dbReference type="EMBL" id="LFNG01000004">
    <property type="protein sequence ID" value="KMQ72121.1"/>
    <property type="molecule type" value="Genomic_DNA"/>
</dbReference>
<dbReference type="GO" id="GO:0005524">
    <property type="term" value="F:ATP binding"/>
    <property type="evidence" value="ECO:0007669"/>
    <property type="project" value="UniProtKB-KW"/>
</dbReference>
<keyword evidence="1" id="KW-0547">Nucleotide-binding</keyword>
<dbReference type="PIRSF" id="PIRSF038925">
    <property type="entry name" value="AMP-prot_trans"/>
    <property type="match status" value="1"/>
</dbReference>
<accession>A0A0J7J236</accession>
<dbReference type="PROSITE" id="PS51459">
    <property type="entry name" value="FIDO"/>
    <property type="match status" value="1"/>
</dbReference>
<feature type="binding site" evidence="3">
    <location>
        <position position="241"/>
    </location>
    <ligand>
        <name>ATP</name>
        <dbReference type="ChEBI" id="CHEBI:30616"/>
    </ligand>
</feature>
<dbReference type="InterPro" id="IPR036597">
    <property type="entry name" value="Fido-like_dom_sf"/>
</dbReference>
<evidence type="ECO:0000313" key="6">
    <source>
        <dbReference type="Proteomes" id="UP000035900"/>
    </source>
</evidence>
<feature type="active site" evidence="2">
    <location>
        <position position="190"/>
    </location>
</feature>
<name>A0A0J7J236_9FLAO</name>
<protein>
    <submittedName>
        <fullName evidence="5">Addiction module protein</fullName>
    </submittedName>
</protein>
<dbReference type="Gene3D" id="1.10.3290.10">
    <property type="entry name" value="Fido-like domain"/>
    <property type="match status" value="1"/>
</dbReference>
<dbReference type="PATRIC" id="fig|1304281.5.peg.790"/>
<feature type="binding site" evidence="1">
    <location>
        <position position="232"/>
    </location>
    <ligand>
        <name>ATP</name>
        <dbReference type="ChEBI" id="CHEBI:30616"/>
    </ligand>
</feature>
<keyword evidence="6" id="KW-1185">Reference proteome</keyword>
<dbReference type="InterPro" id="IPR025758">
    <property type="entry name" value="Fic/DOC_N"/>
</dbReference>
<dbReference type="InterPro" id="IPR040198">
    <property type="entry name" value="Fido_containing"/>
</dbReference>
<dbReference type="RefSeq" id="WP_048498747.1">
    <property type="nucleotide sequence ID" value="NZ_LFNG01000004.1"/>
</dbReference>
<gene>
    <name evidence="5" type="ORF">ACM44_03660</name>
</gene>
<dbReference type="Proteomes" id="UP000035900">
    <property type="component" value="Unassembled WGS sequence"/>
</dbReference>
<dbReference type="SUPFAM" id="SSF140931">
    <property type="entry name" value="Fic-like"/>
    <property type="match status" value="1"/>
</dbReference>
<dbReference type="PANTHER" id="PTHR13504:SF35">
    <property type="entry name" value="PROTEIN ADENYLYLTRANSFERASE SOFIC"/>
    <property type="match status" value="1"/>
</dbReference>
<dbReference type="InterPro" id="IPR026287">
    <property type="entry name" value="SoFic-like"/>
</dbReference>
<dbReference type="InterPro" id="IPR036388">
    <property type="entry name" value="WH-like_DNA-bd_sf"/>
</dbReference>
<feature type="binding site" evidence="3">
    <location>
        <begin position="232"/>
        <end position="233"/>
    </location>
    <ligand>
        <name>ATP</name>
        <dbReference type="ChEBI" id="CHEBI:30616"/>
    </ligand>
</feature>
<reference evidence="5 6" key="1">
    <citation type="journal article" date="2004" name="Int. J. Syst. Evol. Microbiol.">
        <title>Kaistella koreensis gen. nov., sp. nov., a novel member of the Chryseobacterium-Bergeyella-Riemerella branch.</title>
        <authorList>
            <person name="Kim M.K."/>
            <person name="Im W.T."/>
            <person name="Shin Y.K."/>
            <person name="Lim J.H."/>
            <person name="Kim S.H."/>
            <person name="Lee B.C."/>
            <person name="Park M.Y."/>
            <person name="Lee K.Y."/>
            <person name="Lee S.T."/>
        </authorList>
    </citation>
    <scope>NUCLEOTIDE SEQUENCE [LARGE SCALE GENOMIC DNA]</scope>
    <source>
        <strain evidence="5 6">CCUG 49689</strain>
    </source>
</reference>
<evidence type="ECO:0000256" key="3">
    <source>
        <dbReference type="PIRSR" id="PIRSR640198-2"/>
    </source>
</evidence>
<sequence>MNNSFQLKPLPAYFDFDTIAILKQLAVSHRLLAELKGISQTIPNENILINTLALQEAKDSSAIENIVTTHDELYKENISIHSSASSKEVYRYAQALKFGFGIIRKEQMLITKHIVAIQKILENNDAGIRKQAGTVLKNNLGEVVYSPPQDSSEVQALMSNLEKFINDDGMMQVDPLVKLAIIHYQFESIHPFYDGNGRTGRIINILYLVLQDLLHLPILYLSRYITQNKNKYYDVLQNVRNQNDWESMVLYLLKGIEETSRETIELIKNIKSILQQYKITIRKELPKIYSQDLINNLFKNPYTKIEFLVNDLHISRQTASNYLDQITQLGLLEKVKSGKSNYYINVALSNLLIGKPNIKPNDLIE</sequence>
<feature type="binding site" evidence="3">
    <location>
        <begin position="194"/>
        <end position="201"/>
    </location>
    <ligand>
        <name>ATP</name>
        <dbReference type="ChEBI" id="CHEBI:30616"/>
    </ligand>
</feature>
<evidence type="ECO:0000313" key="5">
    <source>
        <dbReference type="EMBL" id="KMQ72121.1"/>
    </source>
</evidence>
<dbReference type="InterPro" id="IPR048770">
    <property type="entry name" value="SoFic-like_C"/>
</dbReference>
<keyword evidence="1" id="KW-0067">ATP-binding</keyword>